<evidence type="ECO:0000313" key="14">
    <source>
        <dbReference type="EMBL" id="RFS20186.1"/>
    </source>
</evidence>
<dbReference type="GO" id="GO:0005886">
    <property type="term" value="C:plasma membrane"/>
    <property type="evidence" value="ECO:0007669"/>
    <property type="project" value="UniProtKB-SubCell"/>
</dbReference>
<evidence type="ECO:0000256" key="11">
    <source>
        <dbReference type="ARBA" id="ARBA00025614"/>
    </source>
</evidence>
<dbReference type="NCBIfam" id="TIGR03321">
    <property type="entry name" value="alt_F1F0_F0_B"/>
    <property type="match status" value="1"/>
</dbReference>
<evidence type="ECO:0000256" key="12">
    <source>
        <dbReference type="ARBA" id="ARBA00037847"/>
    </source>
</evidence>
<comment type="similarity">
    <text evidence="1 13">Belongs to the ATPase B chain family.</text>
</comment>
<dbReference type="CDD" id="cd06503">
    <property type="entry name" value="ATP-synt_Fo_b"/>
    <property type="match status" value="1"/>
</dbReference>
<evidence type="ECO:0000256" key="6">
    <source>
        <dbReference type="ARBA" id="ARBA00022989"/>
    </source>
</evidence>
<dbReference type="InterPro" id="IPR002146">
    <property type="entry name" value="ATP_synth_b/b'su_bac/chlpt"/>
</dbReference>
<sequence length="258" mass="29854">MQIDWFTVIAQVINFLILVCLLKRFLYKPVLKAIADREARINKQLAEAAASKAAAEGEYLLYKERNVEFDAEREKALEKVAIDMEKEKQQLLLQAQKESQTLRIKLQNDLKAEQHNILNEVKQRIQQTVLGIANKTLADLGNTNLETQIVSIFIQRLKHLNETEAHQLIQAIQPGGNLVVETAYNLNEEQKKQLENTIREMTGVHPVFQYEIDKSLISGITLKMKDYKLSWNTTDYLNDLQKHMNFNDVADKYWGNEQ</sequence>
<evidence type="ECO:0000256" key="7">
    <source>
        <dbReference type="ARBA" id="ARBA00023065"/>
    </source>
</evidence>
<keyword evidence="7 13" id="KW-0406">Ion transport</keyword>
<keyword evidence="9 13" id="KW-0066">ATP synthesis</keyword>
<dbReference type="Pfam" id="PF00430">
    <property type="entry name" value="ATP-synt_B"/>
    <property type="match status" value="1"/>
</dbReference>
<proteinExistence type="inferred from homology"/>
<dbReference type="GO" id="GO:0046933">
    <property type="term" value="F:proton-transporting ATP synthase activity, rotational mechanism"/>
    <property type="evidence" value="ECO:0007669"/>
    <property type="project" value="UniProtKB-UniRule"/>
</dbReference>
<dbReference type="EMBL" id="QPMM01000011">
    <property type="protein sequence ID" value="RFS20186.1"/>
    <property type="molecule type" value="Genomic_DNA"/>
</dbReference>
<keyword evidence="4 13" id="KW-0812">Transmembrane</keyword>
<comment type="function">
    <text evidence="10 13">F(1)F(0) ATP synthase produces ATP from ADP in the presence of a proton or sodium gradient. F-type ATPases consist of two structural domains, F(1) containing the extramembraneous catalytic core and F(0) containing the membrane proton channel, linked together by a central stalk and a peripheral stalk. During catalysis, ATP synthesis in the catalytic domain of F(1) is coupled via a rotary mechanism of the central stalk subunits to proton translocation.</text>
</comment>
<dbReference type="RefSeq" id="WP_116977748.1">
    <property type="nucleotide sequence ID" value="NZ_QPMM01000011.1"/>
</dbReference>
<keyword evidence="6 13" id="KW-1133">Transmembrane helix</keyword>
<dbReference type="GO" id="GO:0046961">
    <property type="term" value="F:proton-transporting ATPase activity, rotational mechanism"/>
    <property type="evidence" value="ECO:0007669"/>
    <property type="project" value="TreeGrafter"/>
</dbReference>
<name>A0A3E1Y620_9BACT</name>
<dbReference type="GO" id="GO:0045259">
    <property type="term" value="C:proton-transporting ATP synthase complex"/>
    <property type="evidence" value="ECO:0007669"/>
    <property type="project" value="UniProtKB-KW"/>
</dbReference>
<evidence type="ECO:0000256" key="1">
    <source>
        <dbReference type="ARBA" id="ARBA00005513"/>
    </source>
</evidence>
<keyword evidence="2 13" id="KW-0813">Transport</keyword>
<dbReference type="PANTHER" id="PTHR33445">
    <property type="entry name" value="ATP SYNTHASE SUBUNIT B', CHLOROPLASTIC"/>
    <property type="match status" value="1"/>
</dbReference>
<keyword evidence="3 13" id="KW-0138">CF(0)</keyword>
<accession>A0A3E1Y620</accession>
<dbReference type="GO" id="GO:0012505">
    <property type="term" value="C:endomembrane system"/>
    <property type="evidence" value="ECO:0007669"/>
    <property type="project" value="UniProtKB-SubCell"/>
</dbReference>
<evidence type="ECO:0000313" key="15">
    <source>
        <dbReference type="Proteomes" id="UP000260644"/>
    </source>
</evidence>
<evidence type="ECO:0000256" key="3">
    <source>
        <dbReference type="ARBA" id="ARBA00022547"/>
    </source>
</evidence>
<keyword evidence="15" id="KW-1185">Reference proteome</keyword>
<dbReference type="OrthoDB" id="282095at2"/>
<evidence type="ECO:0000256" key="9">
    <source>
        <dbReference type="ARBA" id="ARBA00023310"/>
    </source>
</evidence>
<comment type="caution">
    <text evidence="14">The sequence shown here is derived from an EMBL/GenBank/DDBJ whole genome shotgun (WGS) entry which is preliminary data.</text>
</comment>
<evidence type="ECO:0000256" key="13">
    <source>
        <dbReference type="HAMAP-Rule" id="MF_01398"/>
    </source>
</evidence>
<dbReference type="PANTHER" id="PTHR33445:SF2">
    <property type="entry name" value="ATP SYNTHASE SUBUNIT B', CHLOROPLASTIC"/>
    <property type="match status" value="1"/>
</dbReference>
<dbReference type="Pfam" id="PF00213">
    <property type="entry name" value="OSCP"/>
    <property type="match status" value="1"/>
</dbReference>
<comment type="subunit">
    <text evidence="13">F-type ATPases have 2 components, F(1) - the catalytic core - and F(0) - the membrane proton channel. F(1) has five subunits: alpha(3), beta(3), gamma(1), delta(1), epsilon(1). F(0) has three main subunits: a(1), b(2) and c(10-14). The alpha and beta chains form an alternating ring which encloses part of the gamma chain. F(1) is attached to F(0) by a central stalk formed by the gamma and epsilon chains, while a peripheral stalk is formed by the delta and b chains.</text>
</comment>
<dbReference type="InterPro" id="IPR017707">
    <property type="entry name" value="Alt_ATP_synth_F0_bsu"/>
</dbReference>
<comment type="function">
    <text evidence="11">Component of the F(0) channel, it forms part of the peripheral stalk, linking F(1) to F(0). The b'-subunit is a diverged and duplicated form of b found in plants and photosynthetic bacteria.</text>
</comment>
<protein>
    <recommendedName>
        <fullName evidence="13">ATP synthase subunit b</fullName>
    </recommendedName>
    <alternativeName>
        <fullName evidence="13">ATP synthase F(0) sector subunit b</fullName>
    </alternativeName>
    <alternativeName>
        <fullName evidence="13">ATPase subunit I</fullName>
    </alternativeName>
    <alternativeName>
        <fullName evidence="13">F-type ATPase subunit b</fullName>
        <shortName evidence="13">F-ATPase subunit b</shortName>
    </alternativeName>
</protein>
<feature type="transmembrane region" description="Helical" evidence="13">
    <location>
        <begin position="6"/>
        <end position="27"/>
    </location>
</feature>
<evidence type="ECO:0000256" key="8">
    <source>
        <dbReference type="ARBA" id="ARBA00023136"/>
    </source>
</evidence>
<dbReference type="HAMAP" id="MF_01398">
    <property type="entry name" value="ATP_synth_b_bprime"/>
    <property type="match status" value="1"/>
</dbReference>
<evidence type="ECO:0000256" key="5">
    <source>
        <dbReference type="ARBA" id="ARBA00022781"/>
    </source>
</evidence>
<dbReference type="Proteomes" id="UP000260644">
    <property type="component" value="Unassembled WGS sequence"/>
</dbReference>
<keyword evidence="13" id="KW-1003">Cell membrane</keyword>
<organism evidence="14 15">
    <name type="scientific">Chitinophaga silvatica</name>
    <dbReference type="NCBI Taxonomy" id="2282649"/>
    <lineage>
        <taxon>Bacteria</taxon>
        <taxon>Pseudomonadati</taxon>
        <taxon>Bacteroidota</taxon>
        <taxon>Chitinophagia</taxon>
        <taxon>Chitinophagales</taxon>
        <taxon>Chitinophagaceae</taxon>
        <taxon>Chitinophaga</taxon>
    </lineage>
</organism>
<evidence type="ECO:0000256" key="2">
    <source>
        <dbReference type="ARBA" id="ARBA00022448"/>
    </source>
</evidence>
<dbReference type="AlphaFoldDB" id="A0A3E1Y620"/>
<gene>
    <name evidence="13" type="primary">atpF</name>
    <name evidence="14" type="ORF">DVR12_20950</name>
</gene>
<dbReference type="InterPro" id="IPR050059">
    <property type="entry name" value="ATP_synthase_B_chain"/>
</dbReference>
<comment type="subcellular location">
    <subcellularLocation>
        <location evidence="13">Cell membrane</location>
        <topology evidence="13">Single-pass membrane protein</topology>
    </subcellularLocation>
    <subcellularLocation>
        <location evidence="12">Endomembrane system</location>
        <topology evidence="12">Single-pass membrane protein</topology>
    </subcellularLocation>
</comment>
<keyword evidence="8 13" id="KW-0472">Membrane</keyword>
<reference evidence="14 15" key="1">
    <citation type="submission" date="2018-07" db="EMBL/GenBank/DDBJ databases">
        <title>Chitinophaga K2CV101002-2 sp. nov., isolated from a monsoon evergreen broad-leaved forest soil.</title>
        <authorList>
            <person name="Lv Y."/>
        </authorList>
    </citation>
    <scope>NUCLEOTIDE SEQUENCE [LARGE SCALE GENOMIC DNA]</scope>
    <source>
        <strain evidence="14 15">GDMCC 1.1288</strain>
    </source>
</reference>
<keyword evidence="5 13" id="KW-0375">Hydrogen ion transport</keyword>
<evidence type="ECO:0000256" key="4">
    <source>
        <dbReference type="ARBA" id="ARBA00022692"/>
    </source>
</evidence>
<evidence type="ECO:0000256" key="10">
    <source>
        <dbReference type="ARBA" id="ARBA00025198"/>
    </source>
</evidence>
<dbReference type="InterPro" id="IPR000711">
    <property type="entry name" value="ATPase_OSCP/dsu"/>
</dbReference>